<accession>A0ABU7AUV4</accession>
<name>A0ABU7AUV4_9TELE</name>
<organism evidence="2 3">
    <name type="scientific">Ataeniobius toweri</name>
    <dbReference type="NCBI Taxonomy" id="208326"/>
    <lineage>
        <taxon>Eukaryota</taxon>
        <taxon>Metazoa</taxon>
        <taxon>Chordata</taxon>
        <taxon>Craniata</taxon>
        <taxon>Vertebrata</taxon>
        <taxon>Euteleostomi</taxon>
        <taxon>Actinopterygii</taxon>
        <taxon>Neopterygii</taxon>
        <taxon>Teleostei</taxon>
        <taxon>Neoteleostei</taxon>
        <taxon>Acanthomorphata</taxon>
        <taxon>Ovalentaria</taxon>
        <taxon>Atherinomorphae</taxon>
        <taxon>Cyprinodontiformes</taxon>
        <taxon>Goodeidae</taxon>
        <taxon>Ataeniobius</taxon>
    </lineage>
</organism>
<dbReference type="Proteomes" id="UP001345963">
    <property type="component" value="Unassembled WGS sequence"/>
</dbReference>
<evidence type="ECO:0000313" key="2">
    <source>
        <dbReference type="EMBL" id="MED6241170.1"/>
    </source>
</evidence>
<protein>
    <submittedName>
        <fullName evidence="2">Uncharacterized protein</fullName>
    </submittedName>
</protein>
<reference evidence="2 3" key="1">
    <citation type="submission" date="2021-07" db="EMBL/GenBank/DDBJ databases">
        <authorList>
            <person name="Palmer J.M."/>
        </authorList>
    </citation>
    <scope>NUCLEOTIDE SEQUENCE [LARGE SCALE GENOMIC DNA]</scope>
    <source>
        <strain evidence="2 3">AT_MEX2019</strain>
        <tissue evidence="2">Muscle</tissue>
    </source>
</reference>
<evidence type="ECO:0000313" key="3">
    <source>
        <dbReference type="Proteomes" id="UP001345963"/>
    </source>
</evidence>
<dbReference type="EMBL" id="JAHUTI010029616">
    <property type="protein sequence ID" value="MED6241170.1"/>
    <property type="molecule type" value="Genomic_DNA"/>
</dbReference>
<comment type="caution">
    <text evidence="2">The sequence shown here is derived from an EMBL/GenBank/DDBJ whole genome shotgun (WGS) entry which is preliminary data.</text>
</comment>
<gene>
    <name evidence="2" type="ORF">ATANTOWER_001249</name>
</gene>
<feature type="region of interest" description="Disordered" evidence="1">
    <location>
        <begin position="1"/>
        <end position="32"/>
    </location>
</feature>
<sequence>MNSYKAISEALGPLSTHEENKNLPRRGWPTKITPGAHQQLIQEAPEETRTSKALQASLPLLSISERILYQVHIPPLVPSPLPPCSLEPFDELISGSLLKNLLTAPLVTPSWTCCPDLST</sequence>
<keyword evidence="3" id="KW-1185">Reference proteome</keyword>
<proteinExistence type="predicted"/>
<evidence type="ECO:0000256" key="1">
    <source>
        <dbReference type="SAM" id="MobiDB-lite"/>
    </source>
</evidence>